<evidence type="ECO:0000313" key="1">
    <source>
        <dbReference type="EMBL" id="MBL6811877.1"/>
    </source>
</evidence>
<dbReference type="EMBL" id="JADHQC010000019">
    <property type="protein sequence ID" value="MBL6811877.1"/>
    <property type="molecule type" value="Genomic_DNA"/>
</dbReference>
<sequence length="130" mass="15018">MREVLYLLKILVLGIFFSGMVFTKNIILDCEVTLVGIEGKDKASNNTEIIDINLKAKTIFFGTEAIPYKLKNKIRVYEGIYFKGNKRTFAIENKLVIDKKSFQSSLNKNVWDNKAISVNSYSYFDCKRRN</sequence>
<dbReference type="Proteomes" id="UP000744438">
    <property type="component" value="Unassembled WGS sequence"/>
</dbReference>
<reference evidence="1" key="1">
    <citation type="submission" date="2020-10" db="EMBL/GenBank/DDBJ databases">
        <title>Microbiome of the Black Sea water column analyzed by genome centric metagenomics.</title>
        <authorList>
            <person name="Cabello-Yeves P.J."/>
            <person name="Callieri C."/>
            <person name="Picazo A."/>
            <person name="Mehrshad M."/>
            <person name="Haro-Moreno J.M."/>
            <person name="Roda-Garcia J."/>
            <person name="Dzembekova N."/>
            <person name="Slabakova V."/>
            <person name="Slabakova N."/>
            <person name="Moncheva S."/>
            <person name="Rodriguez-Valera F."/>
        </authorList>
    </citation>
    <scope>NUCLEOTIDE SEQUENCE</scope>
    <source>
        <strain evidence="1">BS307-5m-G49</strain>
    </source>
</reference>
<comment type="caution">
    <text evidence="1">The sequence shown here is derived from an EMBL/GenBank/DDBJ whole genome shotgun (WGS) entry which is preliminary data.</text>
</comment>
<gene>
    <name evidence="1" type="ORF">ISQ63_03220</name>
</gene>
<proteinExistence type="predicted"/>
<accession>A0A937LEH9</accession>
<organism evidence="1 2">
    <name type="scientific">SAR86 cluster bacterium</name>
    <dbReference type="NCBI Taxonomy" id="2030880"/>
    <lineage>
        <taxon>Bacteria</taxon>
        <taxon>Pseudomonadati</taxon>
        <taxon>Pseudomonadota</taxon>
        <taxon>Gammaproteobacteria</taxon>
        <taxon>SAR86 cluster</taxon>
    </lineage>
</organism>
<name>A0A937LEH9_9GAMM</name>
<evidence type="ECO:0000313" key="2">
    <source>
        <dbReference type="Proteomes" id="UP000744438"/>
    </source>
</evidence>
<protein>
    <submittedName>
        <fullName evidence="1">Uncharacterized protein</fullName>
    </submittedName>
</protein>
<dbReference type="AlphaFoldDB" id="A0A937LEH9"/>